<evidence type="ECO:0000313" key="1">
    <source>
        <dbReference type="EMBL" id="KAF3530747.1"/>
    </source>
</evidence>
<proteinExistence type="predicted"/>
<gene>
    <name evidence="1" type="ORF">DY000_02041008</name>
</gene>
<reference evidence="1 2" key="1">
    <citation type="journal article" date="2020" name="BMC Genomics">
        <title>Intraspecific diversification of the crop wild relative Brassica cretica Lam. using demographic model selection.</title>
        <authorList>
            <person name="Kioukis A."/>
            <person name="Michalopoulou V.A."/>
            <person name="Briers L."/>
            <person name="Pirintsos S."/>
            <person name="Studholme D.J."/>
            <person name="Pavlidis P."/>
            <person name="Sarris P.F."/>
        </authorList>
    </citation>
    <scope>NUCLEOTIDE SEQUENCE [LARGE SCALE GENOMIC DNA]</scope>
    <source>
        <strain evidence="2">cv. PFS-1207/04</strain>
    </source>
</reference>
<dbReference type="EMBL" id="QGKV02001507">
    <property type="protein sequence ID" value="KAF3530747.1"/>
    <property type="molecule type" value="Genomic_DNA"/>
</dbReference>
<dbReference type="Proteomes" id="UP000266723">
    <property type="component" value="Unassembled WGS sequence"/>
</dbReference>
<evidence type="ECO:0000313" key="2">
    <source>
        <dbReference type="Proteomes" id="UP000266723"/>
    </source>
</evidence>
<sequence length="244" mass="27442">MVSCMIGGQSYPNALSDTGEFKRNCHKPPDTNRRCPSSSGHSCYGYSDRLEFVSSTWENLHGYLRVAKGYTPYIEIGDNQGFLAVCYFDSGVEREDEGKASIDAQPAASVDTPANEYEVYRDEEGNAKARMKGSSMFLRRILKQYLIWLIVLKVVIGVNLQHYEGCFQMHGVQHTTSYPPEPATNSTNHVEDLIAYISKANDRMFDKFYRKIGAINFSLSNSIASLSKSMEELALKVDYAHETI</sequence>
<organism evidence="1 2">
    <name type="scientific">Brassica cretica</name>
    <name type="common">Mustard</name>
    <dbReference type="NCBI Taxonomy" id="69181"/>
    <lineage>
        <taxon>Eukaryota</taxon>
        <taxon>Viridiplantae</taxon>
        <taxon>Streptophyta</taxon>
        <taxon>Embryophyta</taxon>
        <taxon>Tracheophyta</taxon>
        <taxon>Spermatophyta</taxon>
        <taxon>Magnoliopsida</taxon>
        <taxon>eudicotyledons</taxon>
        <taxon>Gunneridae</taxon>
        <taxon>Pentapetalae</taxon>
        <taxon>rosids</taxon>
        <taxon>malvids</taxon>
        <taxon>Brassicales</taxon>
        <taxon>Brassicaceae</taxon>
        <taxon>Brassiceae</taxon>
        <taxon>Brassica</taxon>
    </lineage>
</organism>
<keyword evidence="2" id="KW-1185">Reference proteome</keyword>
<accession>A0ABQ7BEM9</accession>
<protein>
    <submittedName>
        <fullName evidence="1">Uncharacterized protein</fullName>
    </submittedName>
</protein>
<comment type="caution">
    <text evidence="1">The sequence shown here is derived from an EMBL/GenBank/DDBJ whole genome shotgun (WGS) entry which is preliminary data.</text>
</comment>
<name>A0ABQ7BEM9_BRACR</name>